<dbReference type="Gene3D" id="3.30.40.10">
    <property type="entry name" value="Zinc/RING finger domain, C3HC4 (zinc finger)"/>
    <property type="match status" value="1"/>
</dbReference>
<dbReference type="Gene3D" id="4.10.830.40">
    <property type="match status" value="1"/>
</dbReference>
<dbReference type="Pfam" id="PF00643">
    <property type="entry name" value="zf-B_box"/>
    <property type="match status" value="1"/>
</dbReference>
<feature type="domain" description="B box-type" evidence="6">
    <location>
        <begin position="150"/>
        <end position="190"/>
    </location>
</feature>
<dbReference type="Gene3D" id="3.30.160.60">
    <property type="entry name" value="Classic Zinc Finger"/>
    <property type="match status" value="1"/>
</dbReference>
<evidence type="ECO:0000256" key="1">
    <source>
        <dbReference type="ARBA" id="ARBA00022723"/>
    </source>
</evidence>
<reference evidence="7" key="1">
    <citation type="submission" date="2025-08" db="UniProtKB">
        <authorList>
            <consortium name="Ensembl"/>
        </authorList>
    </citation>
    <scope>IDENTIFICATION</scope>
</reference>
<evidence type="ECO:0000256" key="3">
    <source>
        <dbReference type="ARBA" id="ARBA00022833"/>
    </source>
</evidence>
<dbReference type="Ensembl" id="ENSMMOT00000027896.1">
    <property type="protein sequence ID" value="ENSMMOP00000027429.1"/>
    <property type="gene ID" value="ENSMMOG00000020746.1"/>
</dbReference>
<dbReference type="PANTHER" id="PTHR25465">
    <property type="entry name" value="B-BOX DOMAIN CONTAINING"/>
    <property type="match status" value="1"/>
</dbReference>
<dbReference type="SUPFAM" id="SSF57845">
    <property type="entry name" value="B-box zinc-binding domain"/>
    <property type="match status" value="1"/>
</dbReference>
<accession>A0A3Q3XKF5</accession>
<keyword evidence="2 4" id="KW-0863">Zinc-finger</keyword>
<evidence type="ECO:0000313" key="7">
    <source>
        <dbReference type="Ensembl" id="ENSMMOP00000027429.1"/>
    </source>
</evidence>
<evidence type="ECO:0008006" key="9">
    <source>
        <dbReference type="Google" id="ProtNLM"/>
    </source>
</evidence>
<dbReference type="PROSITE" id="PS50119">
    <property type="entry name" value="ZF_BBOX"/>
    <property type="match status" value="1"/>
</dbReference>
<dbReference type="STRING" id="94237.ENSMMOP00000027429"/>
<evidence type="ECO:0000313" key="8">
    <source>
        <dbReference type="Proteomes" id="UP000261620"/>
    </source>
</evidence>
<keyword evidence="1" id="KW-0479">Metal-binding</keyword>
<keyword evidence="8" id="KW-1185">Reference proteome</keyword>
<dbReference type="PANTHER" id="PTHR25465:SF32">
    <property type="entry name" value="BLOODTHIRSTY-RELATED GENE FAMILY, MEMBER 16 ISOFORM X1-RELATED"/>
    <property type="match status" value="1"/>
</dbReference>
<dbReference type="PROSITE" id="PS00518">
    <property type="entry name" value="ZF_RING_1"/>
    <property type="match status" value="1"/>
</dbReference>
<sequence>MSAVRNMASALSEEQFGCSICLDIFHDPVSIPCGHNFCVGCIKRFWDTRSTSMCPLCKEAFTKQPELRINVGLRDITEQFKRSVDAVTLYSKRRIPRQPSKSDHVPCDVCNEDKSGAVKSCLVCRQSYCETHLTPHLRDQHMLTDPGTFVTSHLCRKHNRLLEKFCRTDSTLVCATCREREHRHHEVVPMEDESSSVRFCCTCTICRMFHAIKVKILSLFFFRDQRD</sequence>
<reference evidence="7" key="2">
    <citation type="submission" date="2025-09" db="UniProtKB">
        <authorList>
            <consortium name="Ensembl"/>
        </authorList>
    </citation>
    <scope>IDENTIFICATION</scope>
</reference>
<evidence type="ECO:0000256" key="4">
    <source>
        <dbReference type="PROSITE-ProRule" id="PRU00024"/>
    </source>
</evidence>
<evidence type="ECO:0000256" key="2">
    <source>
        <dbReference type="ARBA" id="ARBA00022771"/>
    </source>
</evidence>
<dbReference type="SUPFAM" id="SSF57850">
    <property type="entry name" value="RING/U-box"/>
    <property type="match status" value="1"/>
</dbReference>
<dbReference type="Proteomes" id="UP000261620">
    <property type="component" value="Unplaced"/>
</dbReference>
<dbReference type="InterPro" id="IPR051051">
    <property type="entry name" value="E3_ubiq-ligase_TRIM/RNF"/>
</dbReference>
<dbReference type="InterPro" id="IPR017907">
    <property type="entry name" value="Znf_RING_CS"/>
</dbReference>
<dbReference type="AlphaFoldDB" id="A0A3Q3XKF5"/>
<dbReference type="PROSITE" id="PS50089">
    <property type="entry name" value="ZF_RING_2"/>
    <property type="match status" value="1"/>
</dbReference>
<dbReference type="SMART" id="SM00336">
    <property type="entry name" value="BBOX"/>
    <property type="match status" value="1"/>
</dbReference>
<organism evidence="7 8">
    <name type="scientific">Mola mola</name>
    <name type="common">Ocean sunfish</name>
    <name type="synonym">Tetraodon mola</name>
    <dbReference type="NCBI Taxonomy" id="94237"/>
    <lineage>
        <taxon>Eukaryota</taxon>
        <taxon>Metazoa</taxon>
        <taxon>Chordata</taxon>
        <taxon>Craniata</taxon>
        <taxon>Vertebrata</taxon>
        <taxon>Euteleostomi</taxon>
        <taxon>Actinopterygii</taxon>
        <taxon>Neopterygii</taxon>
        <taxon>Teleostei</taxon>
        <taxon>Neoteleostei</taxon>
        <taxon>Acanthomorphata</taxon>
        <taxon>Eupercaria</taxon>
        <taxon>Tetraodontiformes</taxon>
        <taxon>Molidae</taxon>
        <taxon>Mola</taxon>
    </lineage>
</organism>
<dbReference type="OMA" id="CHGNKAP"/>
<dbReference type="Pfam" id="PF15227">
    <property type="entry name" value="zf-C3HC4_4"/>
    <property type="match status" value="1"/>
</dbReference>
<dbReference type="SMART" id="SM00184">
    <property type="entry name" value="RING"/>
    <property type="match status" value="1"/>
</dbReference>
<evidence type="ECO:0000259" key="5">
    <source>
        <dbReference type="PROSITE" id="PS50089"/>
    </source>
</evidence>
<dbReference type="InterPro" id="IPR000315">
    <property type="entry name" value="Znf_B-box"/>
</dbReference>
<dbReference type="InterPro" id="IPR001841">
    <property type="entry name" value="Znf_RING"/>
</dbReference>
<proteinExistence type="predicted"/>
<name>A0A3Q3XKF5_MOLML</name>
<dbReference type="InterPro" id="IPR013083">
    <property type="entry name" value="Znf_RING/FYVE/PHD"/>
</dbReference>
<keyword evidence="3" id="KW-0862">Zinc</keyword>
<protein>
    <recommendedName>
        <fullName evidence="9">RING-type domain-containing protein</fullName>
    </recommendedName>
</protein>
<evidence type="ECO:0000259" key="6">
    <source>
        <dbReference type="PROSITE" id="PS50119"/>
    </source>
</evidence>
<dbReference type="GO" id="GO:0008270">
    <property type="term" value="F:zinc ion binding"/>
    <property type="evidence" value="ECO:0007669"/>
    <property type="project" value="UniProtKB-KW"/>
</dbReference>
<feature type="domain" description="RING-type" evidence="5">
    <location>
        <begin position="18"/>
        <end position="58"/>
    </location>
</feature>
<dbReference type="CDD" id="cd19769">
    <property type="entry name" value="Bbox2_TRIM16-like"/>
    <property type="match status" value="1"/>
</dbReference>